<keyword evidence="1" id="KW-0472">Membrane</keyword>
<feature type="transmembrane region" description="Helical" evidence="1">
    <location>
        <begin position="270"/>
        <end position="287"/>
    </location>
</feature>
<name>A0A947D5X8_9HYPH</name>
<feature type="transmembrane region" description="Helical" evidence="1">
    <location>
        <begin position="214"/>
        <end position="237"/>
    </location>
</feature>
<dbReference type="EMBL" id="JAHHZF010000010">
    <property type="protein sequence ID" value="MBT9291658.1"/>
    <property type="molecule type" value="Genomic_DNA"/>
</dbReference>
<accession>A0A947D5X8</accession>
<keyword evidence="4" id="KW-1185">Reference proteome</keyword>
<keyword evidence="1" id="KW-0812">Transmembrane</keyword>
<feature type="domain" description="EamA" evidence="2">
    <location>
        <begin position="159"/>
        <end position="286"/>
    </location>
</feature>
<feature type="transmembrane region" description="Helical" evidence="1">
    <location>
        <begin position="78"/>
        <end position="98"/>
    </location>
</feature>
<dbReference type="Proteomes" id="UP000766595">
    <property type="component" value="Unassembled WGS sequence"/>
</dbReference>
<dbReference type="GO" id="GO:0016020">
    <property type="term" value="C:membrane"/>
    <property type="evidence" value="ECO:0007669"/>
    <property type="project" value="InterPro"/>
</dbReference>
<evidence type="ECO:0000259" key="2">
    <source>
        <dbReference type="Pfam" id="PF00892"/>
    </source>
</evidence>
<dbReference type="Gene3D" id="1.10.3730.20">
    <property type="match status" value="1"/>
</dbReference>
<dbReference type="AlphaFoldDB" id="A0A947D5X8"/>
<dbReference type="InterPro" id="IPR000620">
    <property type="entry name" value="EamA_dom"/>
</dbReference>
<feature type="transmembrane region" description="Helical" evidence="1">
    <location>
        <begin position="12"/>
        <end position="31"/>
    </location>
</feature>
<feature type="transmembrane region" description="Helical" evidence="1">
    <location>
        <begin position="134"/>
        <end position="151"/>
    </location>
</feature>
<dbReference type="PANTHER" id="PTHR22911:SF103">
    <property type="entry name" value="BLR2811 PROTEIN"/>
    <property type="match status" value="1"/>
</dbReference>
<protein>
    <submittedName>
        <fullName evidence="3">DMT family transporter</fullName>
    </submittedName>
</protein>
<gene>
    <name evidence="3" type="ORF">KL771_19485</name>
</gene>
<feature type="transmembrane region" description="Helical" evidence="1">
    <location>
        <begin position="46"/>
        <end position="66"/>
    </location>
</feature>
<dbReference type="PANTHER" id="PTHR22911">
    <property type="entry name" value="ACYL-MALONYL CONDENSING ENZYME-RELATED"/>
    <property type="match status" value="1"/>
</dbReference>
<feature type="transmembrane region" description="Helical" evidence="1">
    <location>
        <begin position="104"/>
        <end position="125"/>
    </location>
</feature>
<dbReference type="InterPro" id="IPR037185">
    <property type="entry name" value="EmrE-like"/>
</dbReference>
<dbReference type="RefSeq" id="WP_261970196.1">
    <property type="nucleotide sequence ID" value="NZ_JAHHZF010000010.1"/>
</dbReference>
<feature type="transmembrane region" description="Helical" evidence="1">
    <location>
        <begin position="157"/>
        <end position="175"/>
    </location>
</feature>
<feature type="transmembrane region" description="Helical" evidence="1">
    <location>
        <begin position="244"/>
        <end position="264"/>
    </location>
</feature>
<dbReference type="SUPFAM" id="SSF103481">
    <property type="entry name" value="Multidrug resistance efflux transporter EmrE"/>
    <property type="match status" value="2"/>
</dbReference>
<evidence type="ECO:0000313" key="4">
    <source>
        <dbReference type="Proteomes" id="UP000766595"/>
    </source>
</evidence>
<feature type="domain" description="EamA" evidence="2">
    <location>
        <begin position="16"/>
        <end position="148"/>
    </location>
</feature>
<keyword evidence="1" id="KW-1133">Transmembrane helix</keyword>
<evidence type="ECO:0000256" key="1">
    <source>
        <dbReference type="SAM" id="Phobius"/>
    </source>
</evidence>
<organism evidence="3 4">
    <name type="scientific">Prosthecodimorpha staleyi</name>
    <dbReference type="NCBI Taxonomy" id="2840188"/>
    <lineage>
        <taxon>Bacteria</taxon>
        <taxon>Pseudomonadati</taxon>
        <taxon>Pseudomonadota</taxon>
        <taxon>Alphaproteobacteria</taxon>
        <taxon>Hyphomicrobiales</taxon>
        <taxon>Ancalomicrobiaceae</taxon>
        <taxon>Prosthecodimorpha</taxon>
    </lineage>
</organism>
<dbReference type="Pfam" id="PF00892">
    <property type="entry name" value="EamA"/>
    <property type="match status" value="2"/>
</dbReference>
<proteinExistence type="predicted"/>
<comment type="caution">
    <text evidence="3">The sequence shown here is derived from an EMBL/GenBank/DDBJ whole genome shotgun (WGS) entry which is preliminary data.</text>
</comment>
<sequence length="291" mass="30992">MTDIAAAPVRPRAALAGALMMVAAVVCFTSLDSILKLLVARHDVLFLAWGRNLFQVAYMAALMPVLGGRRMLTTRHPVLQLGRGALLVSTTVLIVLSLKVLPLAQTYAITFSTPFLAVLMARLFLGETVSLHRLAWIAAGFVGVLIALRPGAPDAGWHLLLPVGMAFANALYHVLTRAIAADEDPFAMVFLVAAVATVLTALALPWTWSAMLPWEWGLLALGAAFGTAAHMLLVAAFRIAPTSVVSPMVYTQIVSALILGYLMFGEVPTLNTLLGAGLVTLCGIGLIRTRR</sequence>
<evidence type="ECO:0000313" key="3">
    <source>
        <dbReference type="EMBL" id="MBT9291658.1"/>
    </source>
</evidence>
<feature type="transmembrane region" description="Helical" evidence="1">
    <location>
        <begin position="187"/>
        <end position="208"/>
    </location>
</feature>
<reference evidence="3 4" key="1">
    <citation type="submission" date="2021-06" db="EMBL/GenBank/DDBJ databases">
        <authorList>
            <person name="Grouzdev D.S."/>
            <person name="Koziaeva V."/>
        </authorList>
    </citation>
    <scope>NUCLEOTIDE SEQUENCE [LARGE SCALE GENOMIC DNA]</scope>
    <source>
        <strain evidence="3 4">22</strain>
    </source>
</reference>